<gene>
    <name evidence="3" type="ORF">CTA1_3945</name>
</gene>
<sequence length="107" mass="12392">MPESGLDEEKRLPRVIYTARSPKTSQRRSAPDQNYEGRVGSSNSVESDQEQPALRPRRPAWRSVNVDFANRWRNSSITWAFVVFDVAAAFFLYWFARVPNKSKVRSN</sequence>
<feature type="transmembrane region" description="Helical" evidence="2">
    <location>
        <begin position="77"/>
        <end position="96"/>
    </location>
</feature>
<keyword evidence="4" id="KW-1185">Reference proteome</keyword>
<name>A0A4U6X7X1_9PEZI</name>
<feature type="region of interest" description="Disordered" evidence="1">
    <location>
        <begin position="1"/>
        <end position="57"/>
    </location>
</feature>
<dbReference type="Proteomes" id="UP000310108">
    <property type="component" value="Unassembled WGS sequence"/>
</dbReference>
<evidence type="ECO:0000256" key="1">
    <source>
        <dbReference type="SAM" id="MobiDB-lite"/>
    </source>
</evidence>
<dbReference type="EMBL" id="PJEX01000340">
    <property type="protein sequence ID" value="TKW51029.1"/>
    <property type="molecule type" value="Genomic_DNA"/>
</dbReference>
<keyword evidence="2" id="KW-0812">Transmembrane</keyword>
<evidence type="ECO:0000313" key="3">
    <source>
        <dbReference type="EMBL" id="TKW51029.1"/>
    </source>
</evidence>
<proteinExistence type="predicted"/>
<protein>
    <submittedName>
        <fullName evidence="3">Uncharacterized protein</fullName>
    </submittedName>
</protein>
<organism evidence="3 4">
    <name type="scientific">Colletotrichum tanaceti</name>
    <dbReference type="NCBI Taxonomy" id="1306861"/>
    <lineage>
        <taxon>Eukaryota</taxon>
        <taxon>Fungi</taxon>
        <taxon>Dikarya</taxon>
        <taxon>Ascomycota</taxon>
        <taxon>Pezizomycotina</taxon>
        <taxon>Sordariomycetes</taxon>
        <taxon>Hypocreomycetidae</taxon>
        <taxon>Glomerellales</taxon>
        <taxon>Glomerellaceae</taxon>
        <taxon>Colletotrichum</taxon>
        <taxon>Colletotrichum destructivum species complex</taxon>
    </lineage>
</organism>
<dbReference type="AlphaFoldDB" id="A0A4U6X7X1"/>
<feature type="compositionally biased region" description="Polar residues" evidence="1">
    <location>
        <begin position="21"/>
        <end position="32"/>
    </location>
</feature>
<evidence type="ECO:0000313" key="4">
    <source>
        <dbReference type="Proteomes" id="UP000310108"/>
    </source>
</evidence>
<comment type="caution">
    <text evidence="3">The sequence shown here is derived from an EMBL/GenBank/DDBJ whole genome shotgun (WGS) entry which is preliminary data.</text>
</comment>
<accession>A0A4U6X7X1</accession>
<keyword evidence="2" id="KW-1133">Transmembrane helix</keyword>
<evidence type="ECO:0000256" key="2">
    <source>
        <dbReference type="SAM" id="Phobius"/>
    </source>
</evidence>
<reference evidence="3 4" key="1">
    <citation type="journal article" date="2019" name="PLoS ONE">
        <title>Comparative genome analysis indicates high evolutionary potential of pathogenicity genes in Colletotrichum tanaceti.</title>
        <authorList>
            <person name="Lelwala R.V."/>
            <person name="Korhonen P.K."/>
            <person name="Young N.D."/>
            <person name="Scott J.B."/>
            <person name="Ades P.A."/>
            <person name="Gasser R.B."/>
            <person name="Taylor P.W.J."/>
        </authorList>
    </citation>
    <scope>NUCLEOTIDE SEQUENCE [LARGE SCALE GENOMIC DNA]</scope>
    <source>
        <strain evidence="3">BRIP57314</strain>
    </source>
</reference>
<keyword evidence="2" id="KW-0472">Membrane</keyword>